<reference evidence="6" key="1">
    <citation type="submission" date="2022-03" db="EMBL/GenBank/DDBJ databases">
        <authorList>
            <person name="Sayadi A."/>
        </authorList>
    </citation>
    <scope>NUCLEOTIDE SEQUENCE</scope>
</reference>
<keyword evidence="7" id="KW-1185">Reference proteome</keyword>
<dbReference type="EMBL" id="CAKOFQ010008563">
    <property type="protein sequence ID" value="CAH2014878.1"/>
    <property type="molecule type" value="Genomic_DNA"/>
</dbReference>
<dbReference type="PROSITE" id="PS50089">
    <property type="entry name" value="ZF_RING_2"/>
    <property type="match status" value="1"/>
</dbReference>
<dbReference type="SUPFAM" id="SSF49599">
    <property type="entry name" value="TRAF domain-like"/>
    <property type="match status" value="1"/>
</dbReference>
<dbReference type="InterPro" id="IPR004162">
    <property type="entry name" value="SINA-like_animal"/>
</dbReference>
<dbReference type="GO" id="GO:0008270">
    <property type="term" value="F:zinc ion binding"/>
    <property type="evidence" value="ECO:0007669"/>
    <property type="project" value="UniProtKB-KW"/>
</dbReference>
<dbReference type="GO" id="GO:0031624">
    <property type="term" value="F:ubiquitin conjugating enzyme binding"/>
    <property type="evidence" value="ECO:0007669"/>
    <property type="project" value="TreeGrafter"/>
</dbReference>
<sequence length="656" mass="75900">MKMEKPSDKFVLKDDMLTSLKCSLCESFLSVSPIYITSEDGSKMKCGRCNFKTHIVCRAICYENLAKQMKFPCINKPCEEILDWDDVKSHEKICEHRTILCMKTNCNERIKAQDYISHFKTQHEKSLYTDTMVLKNIHSAYGMGVLQKDFNAFVVLFDCDNAKFGLTVCSLVPTDKVFNLTITSPGSKMSITINEQPVKRFNERYHCYKCMQGLCKYEFHAYRHHRRNIFSKMNVKVEKDVVKKTYGNQTIYYRIDIVDEKKEEIDDFDDLVDKNMILDEASEDENDEICFEQENFLRDTLICPQCSNNLEAPIYQCVTGHILCSKCRDGAEACPTCESKIENTRNYLFEEVAASFEAISTQKPEDRPQAELKDKEIECPQPKCFEKIHLKDIADHYKEHHINNFHFNTFSIKNVYTYYNIDVLVKYGKTFILLFDFDDVNFGISICSLDDEEGLEYEITLSSADNNHSVKAIRQKLVVFDDATYCFKCALGKCKNDQHHGSHKFKRRDIFRNMVTKINRDSTRRMFNTVNMNYTVRIVDVSTLVQRDKIIRQMFECTICKDYMVPPIPQCLSGHSLCNTCASKVEKCPSCEAALTGTRNLALEEATEKAQLVCQNLFENCIYRTSLKRIAAHEAECPKKPKRLCSAESKSEASKK</sequence>
<evidence type="ECO:0000256" key="2">
    <source>
        <dbReference type="ARBA" id="ARBA00022771"/>
    </source>
</evidence>
<evidence type="ECO:0000256" key="1">
    <source>
        <dbReference type="ARBA" id="ARBA00022723"/>
    </source>
</evidence>
<dbReference type="PANTHER" id="PTHR45877">
    <property type="entry name" value="E3 UBIQUITIN-PROTEIN LIGASE SIAH2"/>
    <property type="match status" value="1"/>
</dbReference>
<feature type="domain" description="RING-type" evidence="5">
    <location>
        <begin position="557"/>
        <end position="592"/>
    </location>
</feature>
<dbReference type="Gene3D" id="3.30.40.10">
    <property type="entry name" value="Zinc/RING finger domain, C3HC4 (zinc finger)"/>
    <property type="match status" value="3"/>
</dbReference>
<keyword evidence="3" id="KW-0862">Zinc</keyword>
<evidence type="ECO:0000256" key="3">
    <source>
        <dbReference type="ARBA" id="ARBA00022833"/>
    </source>
</evidence>
<dbReference type="OrthoDB" id="6677380at2759"/>
<gene>
    <name evidence="6" type="ORF">ACAOBT_LOCUS34375</name>
</gene>
<dbReference type="InterPro" id="IPR013083">
    <property type="entry name" value="Znf_RING/FYVE/PHD"/>
</dbReference>
<name>A0A9P0MF13_ACAOB</name>
<dbReference type="Proteomes" id="UP001152888">
    <property type="component" value="Unassembled WGS sequence"/>
</dbReference>
<dbReference type="Pfam" id="PF21362">
    <property type="entry name" value="Sina_RING"/>
    <property type="match status" value="2"/>
</dbReference>
<evidence type="ECO:0000259" key="5">
    <source>
        <dbReference type="PROSITE" id="PS50089"/>
    </source>
</evidence>
<protein>
    <recommendedName>
        <fullName evidence="5">RING-type domain-containing protein</fullName>
    </recommendedName>
</protein>
<dbReference type="AlphaFoldDB" id="A0A9P0MF13"/>
<comment type="caution">
    <text evidence="6">The sequence shown here is derived from an EMBL/GenBank/DDBJ whole genome shotgun (WGS) entry which is preliminary data.</text>
</comment>
<accession>A0A9P0MF13</accession>
<proteinExistence type="predicted"/>
<dbReference type="InterPro" id="IPR049548">
    <property type="entry name" value="Sina-like_RING"/>
</dbReference>
<evidence type="ECO:0000313" key="6">
    <source>
        <dbReference type="EMBL" id="CAH2014878.1"/>
    </source>
</evidence>
<dbReference type="GO" id="GO:0043161">
    <property type="term" value="P:proteasome-mediated ubiquitin-dependent protein catabolic process"/>
    <property type="evidence" value="ECO:0007669"/>
    <property type="project" value="TreeGrafter"/>
</dbReference>
<dbReference type="GO" id="GO:0061630">
    <property type="term" value="F:ubiquitin protein ligase activity"/>
    <property type="evidence" value="ECO:0007669"/>
    <property type="project" value="TreeGrafter"/>
</dbReference>
<evidence type="ECO:0000313" key="7">
    <source>
        <dbReference type="Proteomes" id="UP001152888"/>
    </source>
</evidence>
<keyword evidence="2 4" id="KW-0863">Zinc-finger</keyword>
<dbReference type="SMART" id="SM00184">
    <property type="entry name" value="RING"/>
    <property type="match status" value="2"/>
</dbReference>
<organism evidence="6 7">
    <name type="scientific">Acanthoscelides obtectus</name>
    <name type="common">Bean weevil</name>
    <name type="synonym">Bruchus obtectus</name>
    <dbReference type="NCBI Taxonomy" id="200917"/>
    <lineage>
        <taxon>Eukaryota</taxon>
        <taxon>Metazoa</taxon>
        <taxon>Ecdysozoa</taxon>
        <taxon>Arthropoda</taxon>
        <taxon>Hexapoda</taxon>
        <taxon>Insecta</taxon>
        <taxon>Pterygota</taxon>
        <taxon>Neoptera</taxon>
        <taxon>Endopterygota</taxon>
        <taxon>Coleoptera</taxon>
        <taxon>Polyphaga</taxon>
        <taxon>Cucujiformia</taxon>
        <taxon>Chrysomeloidea</taxon>
        <taxon>Chrysomelidae</taxon>
        <taxon>Bruchinae</taxon>
        <taxon>Bruchini</taxon>
        <taxon>Acanthoscelides</taxon>
    </lineage>
</organism>
<dbReference type="SUPFAM" id="SSF57850">
    <property type="entry name" value="RING/U-box"/>
    <property type="match status" value="1"/>
</dbReference>
<evidence type="ECO:0000256" key="4">
    <source>
        <dbReference type="PROSITE-ProRule" id="PRU00175"/>
    </source>
</evidence>
<dbReference type="PANTHER" id="PTHR45877:SF2">
    <property type="entry name" value="E3 UBIQUITIN-PROTEIN LIGASE SINA-RELATED"/>
    <property type="match status" value="1"/>
</dbReference>
<dbReference type="GO" id="GO:0005737">
    <property type="term" value="C:cytoplasm"/>
    <property type="evidence" value="ECO:0007669"/>
    <property type="project" value="TreeGrafter"/>
</dbReference>
<keyword evidence="1" id="KW-0479">Metal-binding</keyword>
<dbReference type="InterPro" id="IPR001841">
    <property type="entry name" value="Znf_RING"/>
</dbReference>